<comment type="caution">
    <text evidence="3">The sequence shown here is derived from an EMBL/GenBank/DDBJ whole genome shotgun (WGS) entry which is preliminary data.</text>
</comment>
<feature type="transmembrane region" description="Helical" evidence="2">
    <location>
        <begin position="664"/>
        <end position="684"/>
    </location>
</feature>
<organism evidence="3 4">
    <name type="scientific">Acropora cervicornis</name>
    <name type="common">Staghorn coral</name>
    <dbReference type="NCBI Taxonomy" id="6130"/>
    <lineage>
        <taxon>Eukaryota</taxon>
        <taxon>Metazoa</taxon>
        <taxon>Cnidaria</taxon>
        <taxon>Anthozoa</taxon>
        <taxon>Hexacorallia</taxon>
        <taxon>Scleractinia</taxon>
        <taxon>Astrocoeniina</taxon>
        <taxon>Acroporidae</taxon>
        <taxon>Acropora</taxon>
    </lineage>
</organism>
<protein>
    <submittedName>
        <fullName evidence="3">Uncharacterized protein</fullName>
    </submittedName>
</protein>
<keyword evidence="2" id="KW-0812">Transmembrane</keyword>
<feature type="region of interest" description="Disordered" evidence="1">
    <location>
        <begin position="498"/>
        <end position="609"/>
    </location>
</feature>
<gene>
    <name evidence="3" type="ORF">P5673_025391</name>
</gene>
<feature type="compositionally biased region" description="Basic and acidic residues" evidence="1">
    <location>
        <begin position="505"/>
        <end position="514"/>
    </location>
</feature>
<feature type="transmembrane region" description="Helical" evidence="2">
    <location>
        <begin position="227"/>
        <end position="245"/>
    </location>
</feature>
<evidence type="ECO:0000256" key="1">
    <source>
        <dbReference type="SAM" id="MobiDB-lite"/>
    </source>
</evidence>
<feature type="transmembrane region" description="Helical" evidence="2">
    <location>
        <begin position="291"/>
        <end position="314"/>
    </location>
</feature>
<keyword evidence="2" id="KW-1133">Transmembrane helix</keyword>
<keyword evidence="4" id="KW-1185">Reference proteome</keyword>
<evidence type="ECO:0000256" key="2">
    <source>
        <dbReference type="SAM" id="Phobius"/>
    </source>
</evidence>
<sequence>MANEELTDEANGSIRLRVVNNAENKSTLSTEKSSLEVSNTTAASEDLVDEVKGEESIDINLIQRRAYLLSAGIGDTNRVYNRIKGWIGLVIWIFNVVIHFGLDFYEAVFVFQVSWATCIGLFLVTLVACCYSMIKHSVPWFIKGVRKLEKDGHYPKTLKRVYFIFRFMPAVVVMFALGGAMGQFGCYASDGALKLSFSKFTSKTGVQIPMGIDVLFNILRATSLCHIFYGFCLVLLFHLSLIFMIQSSMGEFNDRMGKLFRENPIEIAFPQAVNLFSARAKFVREGSQKSAVVLTTLLVASSTSFVLNAYNYLFLKRLAIYVWFALVPLIWVVCPLTGAAWVTKTYWMYKLVVVNAWVDIPEEHEIDVHAHDRLHQLRSTKGSRSPSPQRTRWGATIKQMVKHKSGALQNHGFKADDFKPNVQTESKQQPHSRKSSEISLHLSMDDDRLSKLKRGSMQGSTLGTTPEILLTDCDEVTENFVSSQTLQPGILKISTSESSLTDIENVDRSLEKQEPGQSGSPSSATVADETSPSRVVRIDIEGPLSVDSDQPAHDTKGSSAVPDETSTSVDEFPNQRDKTEDRVIPETEQLKVSPASETGARDGNDRRGSKVNFLTGMAKTFHQWRTKTKKKRKFNYEKYIIYLESILPTVGFSIGGVIITFNGIYTFIVVLTFLVGVFAQEAFFGN</sequence>
<feature type="compositionally biased region" description="Basic and acidic residues" evidence="1">
    <location>
        <begin position="573"/>
        <end position="589"/>
    </location>
</feature>
<proteinExistence type="predicted"/>
<reference evidence="3" key="2">
    <citation type="journal article" date="2023" name="Science">
        <title>Genomic signatures of disease resistance in endangered staghorn corals.</title>
        <authorList>
            <person name="Vollmer S.V."/>
            <person name="Selwyn J.D."/>
            <person name="Despard B.A."/>
            <person name="Roesel C.L."/>
        </authorList>
    </citation>
    <scope>NUCLEOTIDE SEQUENCE</scope>
    <source>
        <strain evidence="3">K2</strain>
    </source>
</reference>
<keyword evidence="2" id="KW-0472">Membrane</keyword>
<feature type="transmembrane region" description="Helical" evidence="2">
    <location>
        <begin position="639"/>
        <end position="658"/>
    </location>
</feature>
<name>A0AAD9Q2J6_ACRCE</name>
<evidence type="ECO:0000313" key="3">
    <source>
        <dbReference type="EMBL" id="KAK2553195.1"/>
    </source>
</evidence>
<feature type="transmembrane region" description="Helical" evidence="2">
    <location>
        <begin position="85"/>
        <end position="102"/>
    </location>
</feature>
<evidence type="ECO:0000313" key="4">
    <source>
        <dbReference type="Proteomes" id="UP001249851"/>
    </source>
</evidence>
<dbReference type="EMBL" id="JARQWQ010000079">
    <property type="protein sequence ID" value="KAK2553195.1"/>
    <property type="molecule type" value="Genomic_DNA"/>
</dbReference>
<feature type="transmembrane region" description="Helical" evidence="2">
    <location>
        <begin position="163"/>
        <end position="184"/>
    </location>
</feature>
<feature type="region of interest" description="Disordered" evidence="1">
    <location>
        <begin position="412"/>
        <end position="444"/>
    </location>
</feature>
<accession>A0AAD9Q2J6</accession>
<reference evidence="3" key="1">
    <citation type="journal article" date="2023" name="G3 (Bethesda)">
        <title>Whole genome assembly and annotation of the endangered Caribbean coral Acropora cervicornis.</title>
        <authorList>
            <person name="Selwyn J.D."/>
            <person name="Vollmer S.V."/>
        </authorList>
    </citation>
    <scope>NUCLEOTIDE SEQUENCE</scope>
    <source>
        <strain evidence="3">K2</strain>
    </source>
</reference>
<dbReference type="AlphaFoldDB" id="A0AAD9Q2J6"/>
<feature type="transmembrane region" description="Helical" evidence="2">
    <location>
        <begin position="108"/>
        <end position="134"/>
    </location>
</feature>
<feature type="compositionally biased region" description="Basic and acidic residues" evidence="1">
    <location>
        <begin position="599"/>
        <end position="608"/>
    </location>
</feature>
<feature type="transmembrane region" description="Helical" evidence="2">
    <location>
        <begin position="320"/>
        <end position="342"/>
    </location>
</feature>
<dbReference type="Proteomes" id="UP001249851">
    <property type="component" value="Unassembled WGS sequence"/>
</dbReference>
<feature type="compositionally biased region" description="Polar residues" evidence="1">
    <location>
        <begin position="515"/>
        <end position="533"/>
    </location>
</feature>